<evidence type="ECO:0000313" key="1">
    <source>
        <dbReference type="EnsemblPlants" id="OBART09G01130.1"/>
    </source>
</evidence>
<dbReference type="PaxDb" id="65489-OBART09G01130.1"/>
<organism evidence="1">
    <name type="scientific">Oryza barthii</name>
    <dbReference type="NCBI Taxonomy" id="65489"/>
    <lineage>
        <taxon>Eukaryota</taxon>
        <taxon>Viridiplantae</taxon>
        <taxon>Streptophyta</taxon>
        <taxon>Embryophyta</taxon>
        <taxon>Tracheophyta</taxon>
        <taxon>Spermatophyta</taxon>
        <taxon>Magnoliopsida</taxon>
        <taxon>Liliopsida</taxon>
        <taxon>Poales</taxon>
        <taxon>Poaceae</taxon>
        <taxon>BOP clade</taxon>
        <taxon>Oryzoideae</taxon>
        <taxon>Oryzeae</taxon>
        <taxon>Oryzinae</taxon>
        <taxon>Oryza</taxon>
    </lineage>
</organism>
<keyword evidence="2" id="KW-1185">Reference proteome</keyword>
<dbReference type="Gramene" id="OBART09G01130.1">
    <property type="protein sequence ID" value="OBART09G01130.1"/>
    <property type="gene ID" value="OBART09G01130"/>
</dbReference>
<evidence type="ECO:0000313" key="2">
    <source>
        <dbReference type="Proteomes" id="UP000026960"/>
    </source>
</evidence>
<reference evidence="1" key="1">
    <citation type="journal article" date="2009" name="Rice">
        <title>De Novo Next Generation Sequencing of Plant Genomes.</title>
        <authorList>
            <person name="Rounsley S."/>
            <person name="Marri P.R."/>
            <person name="Yu Y."/>
            <person name="He R."/>
            <person name="Sisneros N."/>
            <person name="Goicoechea J.L."/>
            <person name="Lee S.J."/>
            <person name="Angelova A."/>
            <person name="Kudrna D."/>
            <person name="Luo M."/>
            <person name="Affourtit J."/>
            <person name="Desany B."/>
            <person name="Knight J."/>
            <person name="Niazi F."/>
            <person name="Egholm M."/>
            <person name="Wing R.A."/>
        </authorList>
    </citation>
    <scope>NUCLEOTIDE SEQUENCE [LARGE SCALE GENOMIC DNA]</scope>
    <source>
        <strain evidence="1">cv. IRGC 105608</strain>
    </source>
</reference>
<proteinExistence type="predicted"/>
<name>A0A0D3H3R3_9ORYZ</name>
<protein>
    <submittedName>
        <fullName evidence="1">Uncharacterized protein</fullName>
    </submittedName>
</protein>
<accession>A0A0D3H3R3</accession>
<sequence>MAKLDLELAGGKRWLGWGDIGVVPMVSVSGRCLPVMVHVHPQSCIGSLGACMRVLEVLGTLPRCWPELTRSGQWRQHTRWLGNGASLRDDVDGLIYQSNWHACMRSYVVSEVSGMLHVQSIGQWLTGGEGIGDGDDWPPAGAAEPEKTMPIVVHGASTLEVLEGFWSW</sequence>
<dbReference type="Proteomes" id="UP000026960">
    <property type="component" value="Chromosome 9"/>
</dbReference>
<dbReference type="HOGENOM" id="CLU_1588993_0_0_1"/>
<dbReference type="AlphaFoldDB" id="A0A0D3H3R3"/>
<reference evidence="1" key="2">
    <citation type="submission" date="2015-03" db="UniProtKB">
        <authorList>
            <consortium name="EnsemblPlants"/>
        </authorList>
    </citation>
    <scope>IDENTIFICATION</scope>
</reference>
<dbReference type="EnsemblPlants" id="OBART09G01130.1">
    <property type="protein sequence ID" value="OBART09G01130.1"/>
    <property type="gene ID" value="OBART09G01130"/>
</dbReference>